<dbReference type="Proteomes" id="UP000492821">
    <property type="component" value="Unassembled WGS sequence"/>
</dbReference>
<feature type="domain" description="Neurotransmitter-gated ion-channel ligand-binding" evidence="16">
    <location>
        <begin position="14"/>
        <end position="210"/>
    </location>
</feature>
<dbReference type="GO" id="GO:0004888">
    <property type="term" value="F:transmembrane signaling receptor activity"/>
    <property type="evidence" value="ECO:0007669"/>
    <property type="project" value="InterPro"/>
</dbReference>
<evidence type="ECO:0000313" key="19">
    <source>
        <dbReference type="WBParaSite" id="Pan_g22892.t1"/>
    </source>
</evidence>
<dbReference type="PROSITE" id="PS00236">
    <property type="entry name" value="NEUROTR_ION_CHANNEL"/>
    <property type="match status" value="1"/>
</dbReference>
<evidence type="ECO:0000259" key="16">
    <source>
        <dbReference type="Pfam" id="PF02931"/>
    </source>
</evidence>
<accession>A0A7E4ZXA0</accession>
<evidence type="ECO:0000256" key="14">
    <source>
        <dbReference type="ARBA" id="ARBA00034104"/>
    </source>
</evidence>
<evidence type="ECO:0000256" key="11">
    <source>
        <dbReference type="ARBA" id="ARBA00023257"/>
    </source>
</evidence>
<evidence type="ECO:0000256" key="15">
    <source>
        <dbReference type="RuleBase" id="RU000687"/>
    </source>
</evidence>
<dbReference type="GO" id="GO:0045211">
    <property type="term" value="C:postsynaptic membrane"/>
    <property type="evidence" value="ECO:0007669"/>
    <property type="project" value="UniProtKB-SubCell"/>
</dbReference>
<reference evidence="18" key="1">
    <citation type="journal article" date="2013" name="Genetics">
        <title>The draft genome and transcriptome of Panagrellus redivivus are shaped by the harsh demands of a free-living lifestyle.</title>
        <authorList>
            <person name="Srinivasan J."/>
            <person name="Dillman A.R."/>
            <person name="Macchietto M.G."/>
            <person name="Heikkinen L."/>
            <person name="Lakso M."/>
            <person name="Fracchia K.M."/>
            <person name="Antoshechkin I."/>
            <person name="Mortazavi A."/>
            <person name="Wong G."/>
            <person name="Sternberg P.W."/>
        </authorList>
    </citation>
    <scope>NUCLEOTIDE SEQUENCE [LARGE SCALE GENOMIC DNA]</scope>
    <source>
        <strain evidence="18">MT8872</strain>
    </source>
</reference>
<evidence type="ECO:0000313" key="18">
    <source>
        <dbReference type="Proteomes" id="UP000492821"/>
    </source>
</evidence>
<dbReference type="Gene3D" id="1.20.58.390">
    <property type="entry name" value="Neurotransmitter-gated ion-channel transmembrane domain"/>
    <property type="match status" value="1"/>
</dbReference>
<evidence type="ECO:0000256" key="10">
    <source>
        <dbReference type="ARBA" id="ARBA00023180"/>
    </source>
</evidence>
<keyword evidence="2" id="KW-1003">Cell membrane</keyword>
<evidence type="ECO:0000256" key="5">
    <source>
        <dbReference type="ARBA" id="ARBA00023018"/>
    </source>
</evidence>
<evidence type="ECO:0000256" key="2">
    <source>
        <dbReference type="ARBA" id="ARBA00022475"/>
    </source>
</evidence>
<evidence type="ECO:0000256" key="13">
    <source>
        <dbReference type="ARBA" id="ARBA00023303"/>
    </source>
</evidence>
<dbReference type="InterPro" id="IPR018000">
    <property type="entry name" value="Neurotransmitter_ion_chnl_CS"/>
</dbReference>
<feature type="transmembrane region" description="Helical" evidence="15">
    <location>
        <begin position="211"/>
        <end position="234"/>
    </location>
</feature>
<feature type="transmembrane region" description="Helical" evidence="15">
    <location>
        <begin position="246"/>
        <end position="264"/>
    </location>
</feature>
<dbReference type="Gene3D" id="2.70.170.10">
    <property type="entry name" value="Neurotransmitter-gated ion-channel ligand-binding domain"/>
    <property type="match status" value="1"/>
</dbReference>
<dbReference type="InterPro" id="IPR036734">
    <property type="entry name" value="Neur_chan_lig-bd_sf"/>
</dbReference>
<dbReference type="PRINTS" id="PR00252">
    <property type="entry name" value="NRIONCHANNEL"/>
</dbReference>
<keyword evidence="11" id="KW-0628">Postsynaptic cell membrane</keyword>
<keyword evidence="5" id="KW-0770">Synapse</keyword>
<evidence type="ECO:0000256" key="12">
    <source>
        <dbReference type="ARBA" id="ARBA00023286"/>
    </source>
</evidence>
<keyword evidence="3 15" id="KW-0812">Transmembrane</keyword>
<proteinExistence type="inferred from homology"/>
<dbReference type="InterPro" id="IPR006202">
    <property type="entry name" value="Neur_chan_lig-bd"/>
</dbReference>
<dbReference type="AlphaFoldDB" id="A0A7E4ZXA0"/>
<dbReference type="SUPFAM" id="SSF90112">
    <property type="entry name" value="Neurotransmitter-gated ion-channel transmembrane pore"/>
    <property type="match status" value="1"/>
</dbReference>
<dbReference type="Pfam" id="PF02931">
    <property type="entry name" value="Neur_chan_LBD"/>
    <property type="match status" value="1"/>
</dbReference>
<keyword evidence="13 15" id="KW-0407">Ion channel</keyword>
<feature type="transmembrane region" description="Helical" evidence="15">
    <location>
        <begin position="276"/>
        <end position="303"/>
    </location>
</feature>
<keyword evidence="7 15" id="KW-0472">Membrane</keyword>
<keyword evidence="18" id="KW-1185">Reference proteome</keyword>
<comment type="subcellular location">
    <subcellularLocation>
        <location evidence="14">Postsynaptic cell membrane</location>
        <topology evidence="14">Multi-pass membrane protein</topology>
    </subcellularLocation>
</comment>
<name>A0A7E4ZXA0_PANRE</name>
<reference evidence="19" key="2">
    <citation type="submission" date="2020-10" db="UniProtKB">
        <authorList>
            <consortium name="WormBaseParasite"/>
        </authorList>
    </citation>
    <scope>IDENTIFICATION</scope>
</reference>
<dbReference type="InterPro" id="IPR006201">
    <property type="entry name" value="Neur_channel"/>
</dbReference>
<dbReference type="PRINTS" id="PR00254">
    <property type="entry name" value="NICOTINICR"/>
</dbReference>
<sequence>MTAAEPTSGFSRLLTGYLLGKHDKYAPPDYRVNITIGIDLVQILNVNEVTQQMTVQVFIHEEWMDKTLTWDPSQFGGLKHTWIPEDEIWISDITVLNTMEFMNIMDSVRTPAEISHTGKVVRSYPALYAISCDISIEDFPLDNQQCELVIASWGYAKDKLVIRFGNQSLVHYRKNEEWALNKVFTDERIYDLDGNLHSEARFIIAISRKPLYYVVNLVFPCYIICILGIAGLFARFSTRPERQERYTLGVTALVSVAVFGTVVAEKIPHTSREIPSLLIFFLYDLVLLSIATMAAGVVMWLNYKGNKPNAKMPPAWLPKLFLCAKWDKRHHRDILDLVDDPMESSFHHGNVSKLMIMETWAVITHRIDSFLFFLFFLFITIPTVDMIKRCADKLDEPDVNFVESY</sequence>
<keyword evidence="10" id="KW-0325">Glycoprotein</keyword>
<dbReference type="PANTHER" id="PTHR18945">
    <property type="entry name" value="NEUROTRANSMITTER GATED ION CHANNEL"/>
    <property type="match status" value="1"/>
</dbReference>
<keyword evidence="1 15" id="KW-0813">Transport</keyword>
<evidence type="ECO:0000256" key="9">
    <source>
        <dbReference type="ARBA" id="ARBA00023170"/>
    </source>
</evidence>
<evidence type="ECO:0000256" key="1">
    <source>
        <dbReference type="ARBA" id="ARBA00022448"/>
    </source>
</evidence>
<dbReference type="InterPro" id="IPR006029">
    <property type="entry name" value="Neurotrans-gated_channel_TM"/>
</dbReference>
<dbReference type="GO" id="GO:0022848">
    <property type="term" value="F:acetylcholine-gated monoatomic cation-selective channel activity"/>
    <property type="evidence" value="ECO:0007669"/>
    <property type="project" value="InterPro"/>
</dbReference>
<evidence type="ECO:0000256" key="6">
    <source>
        <dbReference type="ARBA" id="ARBA00023065"/>
    </source>
</evidence>
<evidence type="ECO:0000256" key="8">
    <source>
        <dbReference type="ARBA" id="ARBA00023157"/>
    </source>
</evidence>
<comment type="similarity">
    <text evidence="15">Belongs to the ligand-gated ion channel (TC 1.A.9) family.</text>
</comment>
<dbReference type="InterPro" id="IPR036719">
    <property type="entry name" value="Neuro-gated_channel_TM_sf"/>
</dbReference>
<organism evidence="18 19">
    <name type="scientific">Panagrellus redivivus</name>
    <name type="common">Microworm</name>
    <dbReference type="NCBI Taxonomy" id="6233"/>
    <lineage>
        <taxon>Eukaryota</taxon>
        <taxon>Metazoa</taxon>
        <taxon>Ecdysozoa</taxon>
        <taxon>Nematoda</taxon>
        <taxon>Chromadorea</taxon>
        <taxon>Rhabditida</taxon>
        <taxon>Tylenchina</taxon>
        <taxon>Panagrolaimomorpha</taxon>
        <taxon>Panagrolaimoidea</taxon>
        <taxon>Panagrolaimidae</taxon>
        <taxon>Panagrellus</taxon>
    </lineage>
</organism>
<evidence type="ECO:0000256" key="7">
    <source>
        <dbReference type="ARBA" id="ARBA00023136"/>
    </source>
</evidence>
<keyword evidence="12" id="KW-1071">Ligand-gated ion channel</keyword>
<dbReference type="SUPFAM" id="SSF63712">
    <property type="entry name" value="Nicotinic receptor ligand binding domain-like"/>
    <property type="match status" value="1"/>
</dbReference>
<feature type="domain" description="Neurotransmitter-gated ion-channel transmembrane" evidence="17">
    <location>
        <begin position="243"/>
        <end position="322"/>
    </location>
</feature>
<dbReference type="CDD" id="cd19051">
    <property type="entry name" value="LGIC_TM_cation"/>
    <property type="match status" value="1"/>
</dbReference>
<evidence type="ECO:0000256" key="4">
    <source>
        <dbReference type="ARBA" id="ARBA00022989"/>
    </source>
</evidence>
<keyword evidence="8" id="KW-1015">Disulfide bond</keyword>
<keyword evidence="6 15" id="KW-0406">Ion transport</keyword>
<dbReference type="CDD" id="cd18989">
    <property type="entry name" value="LGIC_ECD_cation"/>
    <property type="match status" value="1"/>
</dbReference>
<dbReference type="WBParaSite" id="Pan_g22892.t1">
    <property type="protein sequence ID" value="Pan_g22892.t1"/>
    <property type="gene ID" value="Pan_g22892"/>
</dbReference>
<dbReference type="InterPro" id="IPR038050">
    <property type="entry name" value="Neuro_actylchol_rec"/>
</dbReference>
<feature type="transmembrane region" description="Helical" evidence="15">
    <location>
        <begin position="360"/>
        <end position="379"/>
    </location>
</feature>
<keyword evidence="9" id="KW-0675">Receptor</keyword>
<dbReference type="InterPro" id="IPR002394">
    <property type="entry name" value="Nicotinic_acetylcholine_rcpt"/>
</dbReference>
<dbReference type="FunFam" id="2.70.170.10:FF:000028">
    <property type="entry name" value="AcetylCholine Receptor"/>
    <property type="match status" value="1"/>
</dbReference>
<evidence type="ECO:0000259" key="17">
    <source>
        <dbReference type="Pfam" id="PF02932"/>
    </source>
</evidence>
<keyword evidence="4 15" id="KW-1133">Transmembrane helix</keyword>
<dbReference type="Pfam" id="PF02932">
    <property type="entry name" value="Neur_chan_memb"/>
    <property type="match status" value="1"/>
</dbReference>
<protein>
    <submittedName>
        <fullName evidence="19">Neur_chan_LBD domain-containing protein</fullName>
    </submittedName>
</protein>
<evidence type="ECO:0000256" key="3">
    <source>
        <dbReference type="ARBA" id="ARBA00022692"/>
    </source>
</evidence>